<accession>A0A0C9V4W7</accession>
<protein>
    <submittedName>
        <fullName evidence="1">Uncharacterized protein</fullName>
    </submittedName>
</protein>
<proteinExistence type="predicted"/>
<sequence>MPSLSPSMSLKLLRKLSKTSASQASFDIQREVLPQEIFNLVLEYICDAYGLSEVERAEQSIYGFPLLFVCRSWHFMGLRYLYTSIAPRTTSACRLLLRTLNRSKDIPPLIRSLLLPRKGELFVSSARNAVLDTLTVQRHHSLIEAIVRKCPALTHLRIPIDGWPYFDYPRRTIANLTNMSALVRLTSLHVAAFNSVYRGHRGISYDKVVEWFAQVDVLPHLEFLTISDVVMNLPYDVPTKWPSMPRLHTLLLERTGFMPAGAPSLLLQTAPTLKTLRLSGRFDRPEEEFQISEFLECAIQSIKIVAATIEDLYIVCPSYYHSCHHGFRDWDKKDLPHLINNKHLHISACLLNDKILSHLSSSKLENLTIEFHERENGYYYGKVRQTLNMDCVFAALPESINQVIFRVEAGTTLEGWEIVGRQASVEGETDKLEELENPYFAGDAHALSARAVVIRQRVYELAKGVDVRLRMHLELPVPPLYA</sequence>
<dbReference type="Gene3D" id="3.80.10.10">
    <property type="entry name" value="Ribonuclease Inhibitor"/>
    <property type="match status" value="1"/>
</dbReference>
<dbReference type="AlphaFoldDB" id="A0A0C9V4W7"/>
<name>A0A0C9V4W7_SPHS4</name>
<keyword evidence="2" id="KW-1185">Reference proteome</keyword>
<gene>
    <name evidence="1" type="ORF">M422DRAFT_783444</name>
</gene>
<dbReference type="Proteomes" id="UP000054279">
    <property type="component" value="Unassembled WGS sequence"/>
</dbReference>
<organism evidence="1 2">
    <name type="scientific">Sphaerobolus stellatus (strain SS14)</name>
    <dbReference type="NCBI Taxonomy" id="990650"/>
    <lineage>
        <taxon>Eukaryota</taxon>
        <taxon>Fungi</taxon>
        <taxon>Dikarya</taxon>
        <taxon>Basidiomycota</taxon>
        <taxon>Agaricomycotina</taxon>
        <taxon>Agaricomycetes</taxon>
        <taxon>Phallomycetidae</taxon>
        <taxon>Geastrales</taxon>
        <taxon>Sphaerobolaceae</taxon>
        <taxon>Sphaerobolus</taxon>
    </lineage>
</organism>
<evidence type="ECO:0000313" key="2">
    <source>
        <dbReference type="Proteomes" id="UP000054279"/>
    </source>
</evidence>
<dbReference type="EMBL" id="KN837227">
    <property type="protein sequence ID" value="KIJ32456.1"/>
    <property type="molecule type" value="Genomic_DNA"/>
</dbReference>
<dbReference type="SUPFAM" id="SSF52047">
    <property type="entry name" value="RNI-like"/>
    <property type="match status" value="1"/>
</dbReference>
<reference evidence="1 2" key="1">
    <citation type="submission" date="2014-06" db="EMBL/GenBank/DDBJ databases">
        <title>Evolutionary Origins and Diversification of the Mycorrhizal Mutualists.</title>
        <authorList>
            <consortium name="DOE Joint Genome Institute"/>
            <consortium name="Mycorrhizal Genomics Consortium"/>
            <person name="Kohler A."/>
            <person name="Kuo A."/>
            <person name="Nagy L.G."/>
            <person name="Floudas D."/>
            <person name="Copeland A."/>
            <person name="Barry K.W."/>
            <person name="Cichocki N."/>
            <person name="Veneault-Fourrey C."/>
            <person name="LaButti K."/>
            <person name="Lindquist E.A."/>
            <person name="Lipzen A."/>
            <person name="Lundell T."/>
            <person name="Morin E."/>
            <person name="Murat C."/>
            <person name="Riley R."/>
            <person name="Ohm R."/>
            <person name="Sun H."/>
            <person name="Tunlid A."/>
            <person name="Henrissat B."/>
            <person name="Grigoriev I.V."/>
            <person name="Hibbett D.S."/>
            <person name="Martin F."/>
        </authorList>
    </citation>
    <scope>NUCLEOTIDE SEQUENCE [LARGE SCALE GENOMIC DNA]</scope>
    <source>
        <strain evidence="1 2">SS14</strain>
    </source>
</reference>
<dbReference type="OrthoDB" id="3258555at2759"/>
<evidence type="ECO:0000313" key="1">
    <source>
        <dbReference type="EMBL" id="KIJ32456.1"/>
    </source>
</evidence>
<dbReference type="InterPro" id="IPR032675">
    <property type="entry name" value="LRR_dom_sf"/>
</dbReference>
<dbReference type="HOGENOM" id="CLU_566405_0_0_1"/>